<sequence>MARWGLRWKSVIALSITALIVTIAALLIGWLLISEGREYSARTYVTNFTELNYQKVLTPVRREIALVERFVDLSSIKAWMASPSANSVTAAFYQDVNGFKQAFSNQTLFFVADADLNYHFYDNQLPVDGTPRYQLSESDITNRWYFQFKDGQLPLDINIDYSEQLNLTKIWINARVQDNGRFLGIAGTGFALDEFVKEFTQSPAPGVQPFILEATTGAIKVHPDRSLIAFDDINSRNEGGSIYSLVDGNASIKAVNDLIKEAKTGGAIVIKSLRLDNKDHLLAAHYLPELDWLVMTSVSLEDVRLLNTDMLMGIGALFVLLILLVLGLVAFLVERLIIRPIRQLQQSANAIARGAYEVRIPTYHDDEVGDLSRAFNKMAAQVAEHTTLLEAKVKERTLALEQSNRLVQEANRKLGDSIDYASLIQQAILPDRVMSQRLGQGYSVLWRPRDVVGGDFYVFHDHQDGYLVGIIDCAGHGVPGALMTMLVRAAVDRAIHELGVQNPAKLLQHIDSTVRNMLNEESVSARVATNADAGLVFIPKQGSKLRFSGAKIPLYRVINGAVERIKASRRALADGKVGEFENVEIDGRNATFCLTTDGFLDQSGGSKRFGFGNKRFEQLLLECSELGLDDQIQQLEQSLLEYMGDNSQRDDITLLMFRVTGIGKEEQHVST</sequence>
<evidence type="ECO:0000256" key="2">
    <source>
        <dbReference type="SAM" id="Phobius"/>
    </source>
</evidence>
<dbReference type="OrthoDB" id="5496380at2"/>
<dbReference type="InterPro" id="IPR036457">
    <property type="entry name" value="PPM-type-like_dom_sf"/>
</dbReference>
<comment type="caution">
    <text evidence="4">The sequence shown here is derived from an EMBL/GenBank/DDBJ whole genome shotgun (WGS) entry which is preliminary data.</text>
</comment>
<dbReference type="GO" id="GO:0016020">
    <property type="term" value="C:membrane"/>
    <property type="evidence" value="ECO:0007669"/>
    <property type="project" value="InterPro"/>
</dbReference>
<dbReference type="GO" id="GO:0016791">
    <property type="term" value="F:phosphatase activity"/>
    <property type="evidence" value="ECO:0007669"/>
    <property type="project" value="TreeGrafter"/>
</dbReference>
<gene>
    <name evidence="4" type="ORF">FJM67_15490</name>
</gene>
<organism evidence="4 5">
    <name type="scientific">Maribrevibacterium harenarium</name>
    <dbReference type="NCBI Taxonomy" id="2589817"/>
    <lineage>
        <taxon>Bacteria</taxon>
        <taxon>Pseudomonadati</taxon>
        <taxon>Pseudomonadota</taxon>
        <taxon>Gammaproteobacteria</taxon>
        <taxon>Oceanospirillales</taxon>
        <taxon>Oceanospirillaceae</taxon>
        <taxon>Maribrevibacterium</taxon>
    </lineage>
</organism>
<dbReference type="SUPFAM" id="SSF158472">
    <property type="entry name" value="HAMP domain-like"/>
    <property type="match status" value="1"/>
</dbReference>
<evidence type="ECO:0000259" key="3">
    <source>
        <dbReference type="PROSITE" id="PS50885"/>
    </source>
</evidence>
<feature type="domain" description="HAMP" evidence="3">
    <location>
        <begin position="335"/>
        <end position="387"/>
    </location>
</feature>
<dbReference type="Gene3D" id="3.60.40.10">
    <property type="entry name" value="PPM-type phosphatase domain"/>
    <property type="match status" value="1"/>
</dbReference>
<dbReference type="NCBIfam" id="NF038263">
    <property type="entry name" value="prot_phos_SiaA"/>
    <property type="match status" value="1"/>
</dbReference>
<dbReference type="InterPro" id="IPR052016">
    <property type="entry name" value="Bact_Sigma-Reg"/>
</dbReference>
<dbReference type="GO" id="GO:0007165">
    <property type="term" value="P:signal transduction"/>
    <property type="evidence" value="ECO:0007669"/>
    <property type="project" value="InterPro"/>
</dbReference>
<feature type="transmembrane region" description="Helical" evidence="2">
    <location>
        <begin position="310"/>
        <end position="333"/>
    </location>
</feature>
<evidence type="ECO:0000313" key="4">
    <source>
        <dbReference type="EMBL" id="TPE46869.1"/>
    </source>
</evidence>
<name>A0A501WB77_9GAMM</name>
<keyword evidence="5" id="KW-1185">Reference proteome</keyword>
<accession>A0A501WB77</accession>
<keyword evidence="1" id="KW-0378">Hydrolase</keyword>
<evidence type="ECO:0000256" key="1">
    <source>
        <dbReference type="ARBA" id="ARBA00022801"/>
    </source>
</evidence>
<dbReference type="Gene3D" id="3.30.450.20">
    <property type="entry name" value="PAS domain"/>
    <property type="match status" value="1"/>
</dbReference>
<keyword evidence="2" id="KW-0472">Membrane</keyword>
<dbReference type="SMART" id="SM00304">
    <property type="entry name" value="HAMP"/>
    <property type="match status" value="1"/>
</dbReference>
<keyword evidence="2" id="KW-1133">Transmembrane helix</keyword>
<dbReference type="PANTHER" id="PTHR43156">
    <property type="entry name" value="STAGE II SPORULATION PROTEIN E-RELATED"/>
    <property type="match status" value="1"/>
</dbReference>
<dbReference type="SMART" id="SM00331">
    <property type="entry name" value="PP2C_SIG"/>
    <property type="match status" value="1"/>
</dbReference>
<dbReference type="CDD" id="cd06225">
    <property type="entry name" value="HAMP"/>
    <property type="match status" value="1"/>
</dbReference>
<dbReference type="AlphaFoldDB" id="A0A501WB77"/>
<proteinExistence type="predicted"/>
<dbReference type="InterPro" id="IPR003660">
    <property type="entry name" value="HAMP_dom"/>
</dbReference>
<protein>
    <submittedName>
        <fullName evidence="4">HAMP domain-containing protein</fullName>
    </submittedName>
</protein>
<dbReference type="Proteomes" id="UP000315901">
    <property type="component" value="Unassembled WGS sequence"/>
</dbReference>
<feature type="transmembrane region" description="Helical" evidence="2">
    <location>
        <begin position="12"/>
        <end position="33"/>
    </location>
</feature>
<dbReference type="RefSeq" id="WP_140591204.1">
    <property type="nucleotide sequence ID" value="NZ_VFRR01000050.1"/>
</dbReference>
<evidence type="ECO:0000313" key="5">
    <source>
        <dbReference type="Proteomes" id="UP000315901"/>
    </source>
</evidence>
<keyword evidence="2" id="KW-0812">Transmembrane</keyword>
<dbReference type="Gene3D" id="6.10.340.10">
    <property type="match status" value="1"/>
</dbReference>
<dbReference type="PROSITE" id="PS50885">
    <property type="entry name" value="HAMP"/>
    <property type="match status" value="1"/>
</dbReference>
<dbReference type="InterPro" id="IPR001932">
    <property type="entry name" value="PPM-type_phosphatase-like_dom"/>
</dbReference>
<dbReference type="Pfam" id="PF07228">
    <property type="entry name" value="SpoIIE"/>
    <property type="match status" value="1"/>
</dbReference>
<reference evidence="4 5" key="1">
    <citation type="submission" date="2019-06" db="EMBL/GenBank/DDBJ databases">
        <title>A novel bacterium of genus Marinomonas, isolated from coastal sand.</title>
        <authorList>
            <person name="Huang H."/>
            <person name="Mo K."/>
            <person name="Hu Y."/>
        </authorList>
    </citation>
    <scope>NUCLEOTIDE SEQUENCE [LARGE SCALE GENOMIC DNA]</scope>
    <source>
        <strain evidence="4 5">HB171799</strain>
    </source>
</reference>
<dbReference type="EMBL" id="VFRR01000050">
    <property type="protein sequence ID" value="TPE46869.1"/>
    <property type="molecule type" value="Genomic_DNA"/>
</dbReference>
<dbReference type="PANTHER" id="PTHR43156:SF9">
    <property type="entry name" value="HAMP DOMAIN-CONTAINING PROTEIN"/>
    <property type="match status" value="1"/>
</dbReference>
<dbReference type="Pfam" id="PF00672">
    <property type="entry name" value="HAMP"/>
    <property type="match status" value="1"/>
</dbReference>